<evidence type="ECO:0000313" key="4">
    <source>
        <dbReference type="EMBL" id="TWV39599.1"/>
    </source>
</evidence>
<dbReference type="InterPro" id="IPR016181">
    <property type="entry name" value="Acyl_CoA_acyltransferase"/>
</dbReference>
<keyword evidence="1" id="KW-1277">Toxin-antitoxin system</keyword>
<dbReference type="PANTHER" id="PTHR36449">
    <property type="entry name" value="ACETYLTRANSFERASE-RELATED"/>
    <property type="match status" value="1"/>
</dbReference>
<comment type="caution">
    <text evidence="5">The sequence shown here is derived from an EMBL/GenBank/DDBJ whole genome shotgun (WGS) entry which is preliminary data.</text>
</comment>
<dbReference type="EMBL" id="VOHT01000008">
    <property type="protein sequence ID" value="TWV46829.1"/>
    <property type="molecule type" value="Genomic_DNA"/>
</dbReference>
<dbReference type="Gene3D" id="3.40.630.30">
    <property type="match status" value="1"/>
</dbReference>
<dbReference type="PANTHER" id="PTHR36449:SF1">
    <property type="entry name" value="ACETYLTRANSFERASE"/>
    <property type="match status" value="1"/>
</dbReference>
<dbReference type="Proteomes" id="UP000319026">
    <property type="component" value="Unassembled WGS sequence"/>
</dbReference>
<reference evidence="5 7" key="2">
    <citation type="submission" date="2019-07" db="EMBL/GenBank/DDBJ databases">
        <title>Genome Sequencing of Bacteroides fragilis.</title>
        <authorList>
            <person name="Pinto K.M."/>
            <person name="Ruoff K.L."/>
            <person name="Price C.E."/>
            <person name="Valls R.A."/>
            <person name="O'Toole G.A."/>
        </authorList>
    </citation>
    <scope>NUCLEOTIDE SEQUENCE [LARGE SCALE GENOMIC DNA]</scope>
    <source>
        <strain evidence="5 7">AD135F_3B</strain>
    </source>
</reference>
<sequence length="199" mass="23014">MVNFLENDCTFYVLDKQTLESCGKFCCDHEDLDDFFNNESFLYSDELLGKSYCFRLNDNPEQIVCAFTVSNSSIRISDLPSNRKAKIRSKIPHEKHSNSFPAVLIGRLGINSEFKGKKIGSALMDFIKAWFIDPHNKTGCRFIIVDAYNEEIPLSYYTKNGFQYMFSSEKQESEYTHKNASTPLNTRLMYFDLIVLKPD</sequence>
<evidence type="ECO:0000256" key="1">
    <source>
        <dbReference type="ARBA" id="ARBA00022649"/>
    </source>
</evidence>
<dbReference type="Proteomes" id="UP000315444">
    <property type="component" value="Unassembled WGS sequence"/>
</dbReference>
<proteinExistence type="predicted"/>
<dbReference type="CDD" id="cd04301">
    <property type="entry name" value="NAT_SF"/>
    <property type="match status" value="1"/>
</dbReference>
<accession>A0AB38PJM0</accession>
<keyword evidence="2" id="KW-0808">Transferase</keyword>
<evidence type="ECO:0000313" key="6">
    <source>
        <dbReference type="Proteomes" id="UP000315444"/>
    </source>
</evidence>
<reference evidence="4 6" key="1">
    <citation type="submission" date="2019-07" db="EMBL/GenBank/DDBJ databases">
        <title>Genome sequencing of Bacteroides fragilis.</title>
        <authorList>
            <person name="Galasyn E.V."/>
            <person name="Ruoff K.L."/>
            <person name="Price C.E."/>
            <person name="Valls R.A."/>
            <person name="O'Toole G.A."/>
        </authorList>
    </citation>
    <scope>NUCLEOTIDE SEQUENCE [LARGE SCALE GENOMIC DNA]</scope>
    <source>
        <strain evidence="4 6">AD135F_1B</strain>
    </source>
</reference>
<evidence type="ECO:0000313" key="7">
    <source>
        <dbReference type="Proteomes" id="UP000319026"/>
    </source>
</evidence>
<protein>
    <submittedName>
        <fullName evidence="5">N-acetyltransferase</fullName>
    </submittedName>
</protein>
<dbReference type="SUPFAM" id="SSF55729">
    <property type="entry name" value="Acyl-CoA N-acyltransferases (Nat)"/>
    <property type="match status" value="1"/>
</dbReference>
<dbReference type="GO" id="GO:0016746">
    <property type="term" value="F:acyltransferase activity"/>
    <property type="evidence" value="ECO:0007669"/>
    <property type="project" value="UniProtKB-KW"/>
</dbReference>
<organism evidence="5 7">
    <name type="scientific">Bacteroides fragilis</name>
    <dbReference type="NCBI Taxonomy" id="817"/>
    <lineage>
        <taxon>Bacteria</taxon>
        <taxon>Pseudomonadati</taxon>
        <taxon>Bacteroidota</taxon>
        <taxon>Bacteroidia</taxon>
        <taxon>Bacteroidales</taxon>
        <taxon>Bacteroidaceae</taxon>
        <taxon>Bacteroides</taxon>
    </lineage>
</organism>
<gene>
    <name evidence="5" type="ORF">FSA03_18340</name>
    <name evidence="4" type="ORF">FSA06_17330</name>
</gene>
<evidence type="ECO:0000256" key="3">
    <source>
        <dbReference type="ARBA" id="ARBA00023315"/>
    </source>
</evidence>
<evidence type="ECO:0000313" key="5">
    <source>
        <dbReference type="EMBL" id="TWV46829.1"/>
    </source>
</evidence>
<evidence type="ECO:0000256" key="2">
    <source>
        <dbReference type="ARBA" id="ARBA00022679"/>
    </source>
</evidence>
<dbReference type="EMBL" id="VOHV01000008">
    <property type="protein sequence ID" value="TWV39599.1"/>
    <property type="molecule type" value="Genomic_DNA"/>
</dbReference>
<name>A0AB38PJM0_BACFG</name>
<dbReference type="AlphaFoldDB" id="A0AB38PJM0"/>
<keyword evidence="3" id="KW-0012">Acyltransferase</keyword>